<evidence type="ECO:0000256" key="5">
    <source>
        <dbReference type="ARBA" id="ARBA00022792"/>
    </source>
</evidence>
<sequence>MSSEVATKLEKPQLRRLLESQIKKNLAISIGLAILGGVAFQHFVCDARKQRYADFYKNYDAEKEFQRMKAAGLFQSG</sequence>
<evidence type="ECO:0000256" key="1">
    <source>
        <dbReference type="ARBA" id="ARBA00004434"/>
    </source>
</evidence>
<accession>A0ABN7B9Q7</accession>
<evidence type="ECO:0000256" key="3">
    <source>
        <dbReference type="ARBA" id="ARBA00007204"/>
    </source>
</evidence>
<evidence type="ECO:0000256" key="8">
    <source>
        <dbReference type="ARBA" id="ARBA00023136"/>
    </source>
</evidence>
<evidence type="ECO:0000256" key="6">
    <source>
        <dbReference type="ARBA" id="ARBA00022989"/>
    </source>
</evidence>
<organism evidence="10 11">
    <name type="scientific">Nesidiocoris tenuis</name>
    <dbReference type="NCBI Taxonomy" id="355587"/>
    <lineage>
        <taxon>Eukaryota</taxon>
        <taxon>Metazoa</taxon>
        <taxon>Ecdysozoa</taxon>
        <taxon>Arthropoda</taxon>
        <taxon>Hexapoda</taxon>
        <taxon>Insecta</taxon>
        <taxon>Pterygota</taxon>
        <taxon>Neoptera</taxon>
        <taxon>Paraneoptera</taxon>
        <taxon>Hemiptera</taxon>
        <taxon>Heteroptera</taxon>
        <taxon>Panheteroptera</taxon>
        <taxon>Cimicomorpha</taxon>
        <taxon>Miridae</taxon>
        <taxon>Dicyphina</taxon>
        <taxon>Nesidiocoris</taxon>
    </lineage>
</organism>
<dbReference type="Proteomes" id="UP001307889">
    <property type="component" value="Chromosome 11"/>
</dbReference>
<feature type="transmembrane region" description="Helical" evidence="9">
    <location>
        <begin position="25"/>
        <end position="44"/>
    </location>
</feature>
<comment type="similarity">
    <text evidence="3">Belongs to the cytochrome c oxidase subunit 6c family.</text>
</comment>
<dbReference type="PANTHER" id="PTHR48416:SF1">
    <property type="entry name" value="CYTOCHROME C OXIDASE SUBUNIT 6C"/>
    <property type="match status" value="1"/>
</dbReference>
<evidence type="ECO:0000313" key="10">
    <source>
        <dbReference type="EMBL" id="BET00350.1"/>
    </source>
</evidence>
<comment type="pathway">
    <text evidence="2">Energy metabolism; oxidative phosphorylation.</text>
</comment>
<proteinExistence type="inferred from homology"/>
<keyword evidence="7" id="KW-0496">Mitochondrion</keyword>
<comment type="subcellular location">
    <subcellularLocation>
        <location evidence="1">Mitochondrion inner membrane</location>
        <topology evidence="1">Single-pass membrane protein</topology>
    </subcellularLocation>
</comment>
<dbReference type="SUPFAM" id="SSF81415">
    <property type="entry name" value="Mitochondrial cytochrome c oxidase subunit VIc"/>
    <property type="match status" value="1"/>
</dbReference>
<keyword evidence="5" id="KW-0999">Mitochondrion inner membrane</keyword>
<dbReference type="Gene3D" id="4.10.93.10">
    <property type="entry name" value="Mitochondrial cytochrome c oxidase subunit VIc/VIIs"/>
    <property type="match status" value="1"/>
</dbReference>
<name>A0ABN7B9Q7_9HEMI</name>
<gene>
    <name evidence="10" type="ORF">NTJ_13166</name>
</gene>
<dbReference type="PANTHER" id="PTHR48416">
    <property type="entry name" value="CYTOCHROME C OXIDASE SUBUNIT 6C"/>
    <property type="match status" value="1"/>
</dbReference>
<dbReference type="InterPro" id="IPR051389">
    <property type="entry name" value="Cytochrome_c_oxidase_VIc"/>
</dbReference>
<keyword evidence="6 9" id="KW-1133">Transmembrane helix</keyword>
<keyword evidence="8 9" id="KW-0472">Membrane</keyword>
<reference evidence="10 11" key="1">
    <citation type="submission" date="2023-09" db="EMBL/GenBank/DDBJ databases">
        <title>Nesidiocoris tenuis whole genome shotgun sequence.</title>
        <authorList>
            <person name="Shibata T."/>
            <person name="Shimoda M."/>
            <person name="Kobayashi T."/>
            <person name="Uehara T."/>
        </authorList>
    </citation>
    <scope>NUCLEOTIDE SEQUENCE [LARGE SCALE GENOMIC DNA]</scope>
    <source>
        <strain evidence="10 11">Japan</strain>
    </source>
</reference>
<evidence type="ECO:0000256" key="2">
    <source>
        <dbReference type="ARBA" id="ARBA00004673"/>
    </source>
</evidence>
<dbReference type="CDD" id="cd22901">
    <property type="entry name" value="CcO_VIc"/>
    <property type="match status" value="1"/>
</dbReference>
<dbReference type="InterPro" id="IPR037169">
    <property type="entry name" value="Cytochrome_c_oxidase_VIc_sf"/>
</dbReference>
<protein>
    <submittedName>
        <fullName evidence="10">Cytochrome c oxidase subunit VIc</fullName>
    </submittedName>
</protein>
<evidence type="ECO:0000313" key="11">
    <source>
        <dbReference type="Proteomes" id="UP001307889"/>
    </source>
</evidence>
<evidence type="ECO:0000256" key="7">
    <source>
        <dbReference type="ARBA" id="ARBA00023128"/>
    </source>
</evidence>
<dbReference type="EMBL" id="AP028919">
    <property type="protein sequence ID" value="BET00350.1"/>
    <property type="molecule type" value="Genomic_DNA"/>
</dbReference>
<keyword evidence="4 9" id="KW-0812">Transmembrane</keyword>
<keyword evidence="11" id="KW-1185">Reference proteome</keyword>
<evidence type="ECO:0000256" key="4">
    <source>
        <dbReference type="ARBA" id="ARBA00022692"/>
    </source>
</evidence>
<dbReference type="InterPro" id="IPR034884">
    <property type="entry name" value="Cytochrome_c_oxidase_VIc/VIIs"/>
</dbReference>
<evidence type="ECO:0000256" key="9">
    <source>
        <dbReference type="SAM" id="Phobius"/>
    </source>
</evidence>
<dbReference type="Pfam" id="PF02937">
    <property type="entry name" value="COX6C"/>
    <property type="match status" value="1"/>
</dbReference>